<dbReference type="AlphaFoldDB" id="A0A0C2Y895"/>
<dbReference type="OrthoDB" id="3363802at2759"/>
<dbReference type="Pfam" id="PF17098">
    <property type="entry name" value="Wtap"/>
    <property type="match status" value="1"/>
</dbReference>
<feature type="compositionally biased region" description="Polar residues" evidence="6">
    <location>
        <begin position="338"/>
        <end position="347"/>
    </location>
</feature>
<dbReference type="STRING" id="686832.A0A0C2Y895"/>
<gene>
    <name evidence="7" type="ORF">M413DRAFT_441126</name>
</gene>
<organism evidence="7 8">
    <name type="scientific">Hebeloma cylindrosporum</name>
    <dbReference type="NCBI Taxonomy" id="76867"/>
    <lineage>
        <taxon>Eukaryota</taxon>
        <taxon>Fungi</taxon>
        <taxon>Dikarya</taxon>
        <taxon>Basidiomycota</taxon>
        <taxon>Agaricomycotina</taxon>
        <taxon>Agaricomycetes</taxon>
        <taxon>Agaricomycetidae</taxon>
        <taxon>Agaricales</taxon>
        <taxon>Agaricineae</taxon>
        <taxon>Hymenogastraceae</taxon>
        <taxon>Hebeloma</taxon>
    </lineage>
</organism>
<reference evidence="7 8" key="1">
    <citation type="submission" date="2014-04" db="EMBL/GenBank/DDBJ databases">
        <authorList>
            <consortium name="DOE Joint Genome Institute"/>
            <person name="Kuo A."/>
            <person name="Gay G."/>
            <person name="Dore J."/>
            <person name="Kohler A."/>
            <person name="Nagy L.G."/>
            <person name="Floudas D."/>
            <person name="Copeland A."/>
            <person name="Barry K.W."/>
            <person name="Cichocki N."/>
            <person name="Veneault-Fourrey C."/>
            <person name="LaButti K."/>
            <person name="Lindquist E.A."/>
            <person name="Lipzen A."/>
            <person name="Lundell T."/>
            <person name="Morin E."/>
            <person name="Murat C."/>
            <person name="Sun H."/>
            <person name="Tunlid A."/>
            <person name="Henrissat B."/>
            <person name="Grigoriev I.V."/>
            <person name="Hibbett D.S."/>
            <person name="Martin F."/>
            <person name="Nordberg H.P."/>
            <person name="Cantor M.N."/>
            <person name="Hua S.X."/>
        </authorList>
    </citation>
    <scope>NUCLEOTIDE SEQUENCE [LARGE SCALE GENOMIC DNA]</scope>
    <source>
        <strain evidence="8">h7</strain>
    </source>
</reference>
<dbReference type="HOGENOM" id="CLU_041315_0_0_1"/>
<evidence type="ECO:0000256" key="3">
    <source>
        <dbReference type="ARBA" id="ARBA00022664"/>
    </source>
</evidence>
<evidence type="ECO:0000313" key="7">
    <source>
        <dbReference type="EMBL" id="KIM46063.1"/>
    </source>
</evidence>
<comment type="similarity">
    <text evidence="2">Belongs to the fl(2)d family.</text>
</comment>
<evidence type="ECO:0000256" key="6">
    <source>
        <dbReference type="SAM" id="MobiDB-lite"/>
    </source>
</evidence>
<feature type="compositionally biased region" description="Gly residues" evidence="6">
    <location>
        <begin position="315"/>
        <end position="326"/>
    </location>
</feature>
<dbReference type="GO" id="GO:0006397">
    <property type="term" value="P:mRNA processing"/>
    <property type="evidence" value="ECO:0007669"/>
    <property type="project" value="UniProtKB-KW"/>
</dbReference>
<keyword evidence="8" id="KW-1185">Reference proteome</keyword>
<evidence type="ECO:0000313" key="8">
    <source>
        <dbReference type="Proteomes" id="UP000053424"/>
    </source>
</evidence>
<evidence type="ECO:0000256" key="5">
    <source>
        <dbReference type="ARBA" id="ARBA00023242"/>
    </source>
</evidence>
<dbReference type="Proteomes" id="UP000053424">
    <property type="component" value="Unassembled WGS sequence"/>
</dbReference>
<keyword evidence="3" id="KW-0507">mRNA processing</keyword>
<accession>A0A0C2Y895</accession>
<evidence type="ECO:0000256" key="4">
    <source>
        <dbReference type="ARBA" id="ARBA00023187"/>
    </source>
</evidence>
<dbReference type="GO" id="GO:0008380">
    <property type="term" value="P:RNA splicing"/>
    <property type="evidence" value="ECO:0007669"/>
    <property type="project" value="UniProtKB-KW"/>
</dbReference>
<proteinExistence type="inferred from homology"/>
<dbReference type="EMBL" id="KN831771">
    <property type="protein sequence ID" value="KIM46063.1"/>
    <property type="molecule type" value="Genomic_DNA"/>
</dbReference>
<feature type="compositionally biased region" description="Basic and acidic residues" evidence="6">
    <location>
        <begin position="266"/>
        <end position="303"/>
    </location>
</feature>
<feature type="compositionally biased region" description="Basic and acidic residues" evidence="6">
    <location>
        <begin position="350"/>
        <end position="361"/>
    </location>
</feature>
<evidence type="ECO:0000256" key="1">
    <source>
        <dbReference type="ARBA" id="ARBA00004123"/>
    </source>
</evidence>
<evidence type="ECO:0000256" key="2">
    <source>
        <dbReference type="ARBA" id="ARBA00010313"/>
    </source>
</evidence>
<dbReference type="GO" id="GO:0005634">
    <property type="term" value="C:nucleus"/>
    <property type="evidence" value="ECO:0007669"/>
    <property type="project" value="UniProtKB-SubCell"/>
</dbReference>
<name>A0A0C2Y895_HEBCY</name>
<keyword evidence="5" id="KW-0539">Nucleus</keyword>
<comment type="subcellular location">
    <subcellularLocation>
        <location evidence="1">Nucleus</location>
    </subcellularLocation>
</comment>
<sequence>MDLPSTRELELETLLREKDAQLAEVAEEITALRQYLSKQPGPSTTDAVTLPPTLLSVLLPHINKAAGSTASTSSTVTAALTQRARLLQEENDELYELLKSSETGKLKDEVRGLRRTVVKLQGALEESHLTIKSLSTELDKTYETLMSSSRQIGRTNKPNSHSHSPQDLYHSVPHSDMIGNGSTTLKPPPTEPRAHKRPRLSDAHASPPRRLPPSLPQKPQGHHHPNLPLRADVRDQGRQSVDNRGKPSHVKMDVDGDGRAPSPANRNREREKTTRDRERGRERGVKEKERIRDGGKDWDRDANKASSNRRNGHMSGPGRGGGGGSGVSSTPGRKGNDRSNNGHNSQVAEHASRTLQERLGL</sequence>
<feature type="compositionally biased region" description="Polar residues" evidence="6">
    <location>
        <begin position="148"/>
        <end position="165"/>
    </location>
</feature>
<dbReference type="GO" id="GO:0000381">
    <property type="term" value="P:regulation of alternative mRNA splicing, via spliceosome"/>
    <property type="evidence" value="ECO:0007669"/>
    <property type="project" value="InterPro"/>
</dbReference>
<dbReference type="InterPro" id="IPR033757">
    <property type="entry name" value="WTAP"/>
</dbReference>
<keyword evidence="4" id="KW-0508">mRNA splicing</keyword>
<feature type="compositionally biased region" description="Basic and acidic residues" evidence="6">
    <location>
        <begin position="231"/>
        <end position="258"/>
    </location>
</feature>
<reference evidence="8" key="2">
    <citation type="submission" date="2015-01" db="EMBL/GenBank/DDBJ databases">
        <title>Evolutionary Origins and Diversification of the Mycorrhizal Mutualists.</title>
        <authorList>
            <consortium name="DOE Joint Genome Institute"/>
            <consortium name="Mycorrhizal Genomics Consortium"/>
            <person name="Kohler A."/>
            <person name="Kuo A."/>
            <person name="Nagy L.G."/>
            <person name="Floudas D."/>
            <person name="Copeland A."/>
            <person name="Barry K.W."/>
            <person name="Cichocki N."/>
            <person name="Veneault-Fourrey C."/>
            <person name="LaButti K."/>
            <person name="Lindquist E.A."/>
            <person name="Lipzen A."/>
            <person name="Lundell T."/>
            <person name="Morin E."/>
            <person name="Murat C."/>
            <person name="Riley R."/>
            <person name="Ohm R."/>
            <person name="Sun H."/>
            <person name="Tunlid A."/>
            <person name="Henrissat B."/>
            <person name="Grigoriev I.V."/>
            <person name="Hibbett D.S."/>
            <person name="Martin F."/>
        </authorList>
    </citation>
    <scope>NUCLEOTIDE SEQUENCE [LARGE SCALE GENOMIC DNA]</scope>
    <source>
        <strain evidence="8">h7</strain>
    </source>
</reference>
<feature type="region of interest" description="Disordered" evidence="6">
    <location>
        <begin position="148"/>
        <end position="361"/>
    </location>
</feature>
<protein>
    <submittedName>
        <fullName evidence="7">Uncharacterized protein</fullName>
    </submittedName>
</protein>
<dbReference type="GO" id="GO:0016556">
    <property type="term" value="P:mRNA modification"/>
    <property type="evidence" value="ECO:0007669"/>
    <property type="project" value="InterPro"/>
</dbReference>